<feature type="transmembrane region" description="Helical" evidence="8">
    <location>
        <begin position="126"/>
        <end position="148"/>
    </location>
</feature>
<proteinExistence type="inferred from homology"/>
<dbReference type="Proteomes" id="UP000077428">
    <property type="component" value="Unassembled WGS sequence"/>
</dbReference>
<evidence type="ECO:0000256" key="5">
    <source>
        <dbReference type="ARBA" id="ARBA00022692"/>
    </source>
</evidence>
<dbReference type="GO" id="GO:0015297">
    <property type="term" value="F:antiporter activity"/>
    <property type="evidence" value="ECO:0007669"/>
    <property type="project" value="InterPro"/>
</dbReference>
<evidence type="ECO:0000256" key="1">
    <source>
        <dbReference type="ARBA" id="ARBA00004651"/>
    </source>
</evidence>
<dbReference type="PANTHER" id="PTHR43057:SF1">
    <property type="entry name" value="ARSENICAL-RESISTANCE PROTEIN 3"/>
    <property type="match status" value="1"/>
</dbReference>
<dbReference type="OrthoDB" id="77832at2157"/>
<dbReference type="AlphaFoldDB" id="A0A166BH01"/>
<keyword evidence="7 8" id="KW-0472">Membrane</keyword>
<feature type="transmembrane region" description="Helical" evidence="8">
    <location>
        <begin position="95"/>
        <end position="114"/>
    </location>
</feature>
<evidence type="ECO:0000256" key="6">
    <source>
        <dbReference type="ARBA" id="ARBA00022989"/>
    </source>
</evidence>
<feature type="transmembrane region" description="Helical" evidence="8">
    <location>
        <begin position="193"/>
        <end position="211"/>
    </location>
</feature>
<keyword evidence="10" id="KW-1185">Reference proteome</keyword>
<comment type="caution">
    <text evidence="9">The sequence shown here is derived from an EMBL/GenBank/DDBJ whole genome shotgun (WGS) entry which is preliminary data.</text>
</comment>
<keyword evidence="3" id="KW-0813">Transport</keyword>
<dbReference type="EMBL" id="LWMU01000052">
    <property type="protein sequence ID" value="KZX13339.1"/>
    <property type="molecule type" value="Genomic_DNA"/>
</dbReference>
<dbReference type="Gene3D" id="1.20.1530.20">
    <property type="match status" value="1"/>
</dbReference>
<organism evidence="9 10">
    <name type="scientific">Methanobrevibacter oralis</name>
    <dbReference type="NCBI Taxonomy" id="66851"/>
    <lineage>
        <taxon>Archaea</taxon>
        <taxon>Methanobacteriati</taxon>
        <taxon>Methanobacteriota</taxon>
        <taxon>Methanomada group</taxon>
        <taxon>Methanobacteria</taxon>
        <taxon>Methanobacteriales</taxon>
        <taxon>Methanobacteriaceae</taxon>
        <taxon>Methanobrevibacter</taxon>
    </lineage>
</organism>
<evidence type="ECO:0000256" key="4">
    <source>
        <dbReference type="ARBA" id="ARBA00022475"/>
    </source>
</evidence>
<feature type="transmembrane region" description="Helical" evidence="8">
    <location>
        <begin position="160"/>
        <end position="181"/>
    </location>
</feature>
<dbReference type="GO" id="GO:0015105">
    <property type="term" value="F:arsenite transmembrane transporter activity"/>
    <property type="evidence" value="ECO:0007669"/>
    <property type="project" value="TreeGrafter"/>
</dbReference>
<keyword evidence="6 8" id="KW-1133">Transmembrane helix</keyword>
<feature type="transmembrane region" description="Helical" evidence="8">
    <location>
        <begin position="7"/>
        <end position="28"/>
    </location>
</feature>
<evidence type="ECO:0000313" key="10">
    <source>
        <dbReference type="Proteomes" id="UP000077428"/>
    </source>
</evidence>
<dbReference type="PATRIC" id="fig|66851.6.peg.780"/>
<evidence type="ECO:0000256" key="2">
    <source>
        <dbReference type="ARBA" id="ARBA00010110"/>
    </source>
</evidence>
<keyword evidence="5 8" id="KW-0812">Transmembrane</keyword>
<dbReference type="Pfam" id="PF01758">
    <property type="entry name" value="SBF"/>
    <property type="match status" value="1"/>
</dbReference>
<name>A0A166BH01_METOA</name>
<evidence type="ECO:0000256" key="7">
    <source>
        <dbReference type="ARBA" id="ARBA00023136"/>
    </source>
</evidence>
<evidence type="ECO:0000256" key="8">
    <source>
        <dbReference type="SAM" id="Phobius"/>
    </source>
</evidence>
<dbReference type="InterPro" id="IPR038770">
    <property type="entry name" value="Na+/solute_symporter_sf"/>
</dbReference>
<feature type="transmembrane region" description="Helical" evidence="8">
    <location>
        <begin position="65"/>
        <end position="89"/>
    </location>
</feature>
<dbReference type="InterPro" id="IPR004706">
    <property type="entry name" value="Arsenical-R_Acr3"/>
</dbReference>
<comment type="subcellular location">
    <subcellularLocation>
        <location evidence="1">Cell membrane</location>
        <topology evidence="1">Multi-pass membrane protein</topology>
    </subcellularLocation>
</comment>
<accession>A0A166BH01</accession>
<feature type="transmembrane region" description="Helical" evidence="8">
    <location>
        <begin position="223"/>
        <end position="244"/>
    </location>
</feature>
<dbReference type="PANTHER" id="PTHR43057">
    <property type="entry name" value="ARSENITE EFFLUX TRANSPORTER"/>
    <property type="match status" value="1"/>
</dbReference>
<comment type="similarity">
    <text evidence="2">Belongs to the arsenical resistance-3 (ACR3) (TC 2.A.59) family.</text>
</comment>
<dbReference type="GO" id="GO:0005886">
    <property type="term" value="C:plasma membrane"/>
    <property type="evidence" value="ECO:0007669"/>
    <property type="project" value="UniProtKB-SubCell"/>
</dbReference>
<keyword evidence="4" id="KW-1003">Cell membrane</keyword>
<sequence length="322" mass="36586">MELIEKIEPLIIFLAIIIGLIFSNFKVISNNTDYLINIFLCLMLYGVFLEIPLIELKNSFKNVKFTSTSLIINFIWTPLFGYFLATLFLKGNIDIIIGFFMLILTPCTDWYLVFTKLAKGDVNLSLSILPINLILQIILLPIYLVIFFSSSNNIQYAELAYSLLIVIVIPFVAAQITKFLLEGNIKERMINSFSNFQILFLSLAVFCIFASKGELLFENVNTIIVIFIPLILFFTITLLIDLFVSQKINFTYSEYASLTMTTLARNSPLALAIAINSFPGRELIAMALVIGPLIELPILYLVSKFTLYIKNSGLFFNCKKLF</sequence>
<gene>
    <name evidence="9" type="ORF">MBORA_07100</name>
</gene>
<protein>
    <submittedName>
        <fullName evidence="9">Sodium bile acid symporter family protein</fullName>
    </submittedName>
</protein>
<dbReference type="InterPro" id="IPR002657">
    <property type="entry name" value="BilAc:Na_symport/Acr3"/>
</dbReference>
<evidence type="ECO:0000313" key="9">
    <source>
        <dbReference type="EMBL" id="KZX13339.1"/>
    </source>
</evidence>
<feature type="transmembrane region" description="Helical" evidence="8">
    <location>
        <begin position="34"/>
        <end position="53"/>
    </location>
</feature>
<feature type="transmembrane region" description="Helical" evidence="8">
    <location>
        <begin position="283"/>
        <end position="302"/>
    </location>
</feature>
<dbReference type="STRING" id="66851.MBORA_07100"/>
<evidence type="ECO:0000256" key="3">
    <source>
        <dbReference type="ARBA" id="ARBA00022448"/>
    </source>
</evidence>
<dbReference type="GO" id="GO:0015104">
    <property type="term" value="F:antimonite transmembrane transporter activity"/>
    <property type="evidence" value="ECO:0007669"/>
    <property type="project" value="TreeGrafter"/>
</dbReference>
<reference evidence="10" key="1">
    <citation type="journal article" date="2016" name="Genome Announc.">
        <title>Draft Genome Sequences of Methanobrevibacter curvatus DSM11111, Methanobrevibacter cuticularis DSM11139, Methanobrevibacter filiformis DSM11501, and Methanobrevibacter oralis DSM7256.</title>
        <authorList>
            <person name="Poehlein A."/>
            <person name="Seedorf H."/>
        </authorList>
    </citation>
    <scope>NUCLEOTIDE SEQUENCE [LARGE SCALE GENOMIC DNA]</scope>
    <source>
        <strain evidence="10">DSM 7256 / JCM 30027 / ZR</strain>
    </source>
</reference>
<dbReference type="RefSeq" id="WP_063720233.1">
    <property type="nucleotide sequence ID" value="NZ_CAJVUI010000001.1"/>
</dbReference>